<dbReference type="OrthoDB" id="2440371at2759"/>
<gene>
    <name evidence="2" type="ORF">C2G38_2195038</name>
</gene>
<sequence>MAFLKVAEELLDQGTFIEMKDKVIEEGSQHAKEFEKYWRSIIDKQKRNQAVIGEKQNRNATEEERQLQTKKTRNDLKGTSLTDAIQHTLPNLIYLGEDLKKKLKCGVPRMYDKNIKNLFLTITYGRALEDVIGEPDFIVVDKDYEIVIPFEYKTRWTLKIPSNEEIVVLNIQEKKYREGRLTNSKALLSTTQSTKFMGTCVPLNYGKNALLGIRGINGVYDWLRVSDPISNTSTDPTLLKSIAYIIFVASNSRYAPYIDKPKLITDEESSNSEPNVVTRRRSTQVE</sequence>
<evidence type="ECO:0000256" key="1">
    <source>
        <dbReference type="SAM" id="MobiDB-lite"/>
    </source>
</evidence>
<feature type="region of interest" description="Disordered" evidence="1">
    <location>
        <begin position="52"/>
        <end position="73"/>
    </location>
</feature>
<feature type="compositionally biased region" description="Basic and acidic residues" evidence="1">
    <location>
        <begin position="55"/>
        <end position="73"/>
    </location>
</feature>
<dbReference type="STRING" id="44941.A0A397UXM7"/>
<feature type="region of interest" description="Disordered" evidence="1">
    <location>
        <begin position="265"/>
        <end position="286"/>
    </location>
</feature>
<dbReference type="Proteomes" id="UP000266673">
    <property type="component" value="Unassembled WGS sequence"/>
</dbReference>
<name>A0A397UXM7_9GLOM</name>
<reference evidence="2 3" key="1">
    <citation type="submission" date="2018-06" db="EMBL/GenBank/DDBJ databases">
        <title>Comparative genomics reveals the genomic features of Rhizophagus irregularis, R. cerebriforme, R. diaphanum and Gigaspora rosea, and their symbiotic lifestyle signature.</title>
        <authorList>
            <person name="Morin E."/>
            <person name="San Clemente H."/>
            <person name="Chen E.C.H."/>
            <person name="De La Providencia I."/>
            <person name="Hainaut M."/>
            <person name="Kuo A."/>
            <person name="Kohler A."/>
            <person name="Murat C."/>
            <person name="Tang N."/>
            <person name="Roy S."/>
            <person name="Loubradou J."/>
            <person name="Henrissat B."/>
            <person name="Grigoriev I.V."/>
            <person name="Corradi N."/>
            <person name="Roux C."/>
            <person name="Martin F.M."/>
        </authorList>
    </citation>
    <scope>NUCLEOTIDE SEQUENCE [LARGE SCALE GENOMIC DNA]</scope>
    <source>
        <strain evidence="2 3">DAOM 194757</strain>
    </source>
</reference>
<organism evidence="2 3">
    <name type="scientific">Gigaspora rosea</name>
    <dbReference type="NCBI Taxonomy" id="44941"/>
    <lineage>
        <taxon>Eukaryota</taxon>
        <taxon>Fungi</taxon>
        <taxon>Fungi incertae sedis</taxon>
        <taxon>Mucoromycota</taxon>
        <taxon>Glomeromycotina</taxon>
        <taxon>Glomeromycetes</taxon>
        <taxon>Diversisporales</taxon>
        <taxon>Gigasporaceae</taxon>
        <taxon>Gigaspora</taxon>
    </lineage>
</organism>
<proteinExistence type="predicted"/>
<keyword evidence="3" id="KW-1185">Reference proteome</keyword>
<comment type="caution">
    <text evidence="2">The sequence shown here is derived from an EMBL/GenBank/DDBJ whole genome shotgun (WGS) entry which is preliminary data.</text>
</comment>
<evidence type="ECO:0000313" key="3">
    <source>
        <dbReference type="Proteomes" id="UP000266673"/>
    </source>
</evidence>
<accession>A0A397UXM7</accession>
<dbReference type="EMBL" id="QKWP01000827">
    <property type="protein sequence ID" value="RIB14492.1"/>
    <property type="molecule type" value="Genomic_DNA"/>
</dbReference>
<protein>
    <submittedName>
        <fullName evidence="2">Uncharacterized protein</fullName>
    </submittedName>
</protein>
<evidence type="ECO:0000313" key="2">
    <source>
        <dbReference type="EMBL" id="RIB14492.1"/>
    </source>
</evidence>
<dbReference type="AlphaFoldDB" id="A0A397UXM7"/>